<name>A0A084SWT6_9BACT</name>
<evidence type="ECO:0000313" key="3">
    <source>
        <dbReference type="EMBL" id="KFA92921.1"/>
    </source>
</evidence>
<protein>
    <recommendedName>
        <fullName evidence="2">DUF3592 domain-containing protein</fullName>
    </recommendedName>
</protein>
<feature type="transmembrane region" description="Helical" evidence="1">
    <location>
        <begin position="178"/>
        <end position="203"/>
    </location>
</feature>
<feature type="transmembrane region" description="Helical" evidence="1">
    <location>
        <begin position="131"/>
        <end position="157"/>
    </location>
</feature>
<dbReference type="EMBL" id="JPMI01000076">
    <property type="protein sequence ID" value="KFA92921.1"/>
    <property type="molecule type" value="Genomic_DNA"/>
</dbReference>
<gene>
    <name evidence="3" type="ORF">Q664_12435</name>
</gene>
<sequence>MRFLYAVMLLFILAATALVLAFDGKILHGIARQGLAAFHPSAPGTITRSRVVEHRDSDGSTYGFEVRYAYEAGGRAYEGSQYRYGAWRSSNKRVAEDLARRFPVGAIVPVFHDPESPGDAVLVTGIQGVDLFLLLFMNPFNLVMLVGLRGVLGLLLGGDEERLGVFMRAGRVHVRLEGVSALAVGVMALGGSSFLSIFVVGFVTGFEPPLAVAVLTWGAVLTTGVVFARRQRAKLDSGDCDLILDETNRRLSLPVGAGREARLDVPWSQVTSVVLEERTEKDNEGDLVTRWCPTLVLAAPHGGKRNETLVEWSDEHKAAVLVKWLKSRLPHAQGVEKGRLSVPG</sequence>
<dbReference type="AlphaFoldDB" id="A0A084SWT6"/>
<feature type="domain" description="DUF3592" evidence="2">
    <location>
        <begin position="42"/>
        <end position="126"/>
    </location>
</feature>
<reference evidence="3 4" key="1">
    <citation type="submission" date="2014-07" db="EMBL/GenBank/DDBJ databases">
        <title>Draft Genome Sequence of Gephyronic Acid Producer, Cystobacter violaceus Strain Cb vi76.</title>
        <authorList>
            <person name="Stevens D.C."/>
            <person name="Young J."/>
            <person name="Carmichael R."/>
            <person name="Tan J."/>
            <person name="Taylor R.E."/>
        </authorList>
    </citation>
    <scope>NUCLEOTIDE SEQUENCE [LARGE SCALE GENOMIC DNA]</scope>
    <source>
        <strain evidence="3 4">Cb vi76</strain>
    </source>
</reference>
<keyword evidence="1" id="KW-0472">Membrane</keyword>
<dbReference type="Proteomes" id="UP000028547">
    <property type="component" value="Unassembled WGS sequence"/>
</dbReference>
<proteinExistence type="predicted"/>
<dbReference type="InterPro" id="IPR021994">
    <property type="entry name" value="DUF3592"/>
</dbReference>
<organism evidence="3 4">
    <name type="scientific">Archangium violaceum Cb vi76</name>
    <dbReference type="NCBI Taxonomy" id="1406225"/>
    <lineage>
        <taxon>Bacteria</taxon>
        <taxon>Pseudomonadati</taxon>
        <taxon>Myxococcota</taxon>
        <taxon>Myxococcia</taxon>
        <taxon>Myxococcales</taxon>
        <taxon>Cystobacterineae</taxon>
        <taxon>Archangiaceae</taxon>
        <taxon>Archangium</taxon>
    </lineage>
</organism>
<accession>A0A084SWT6</accession>
<evidence type="ECO:0000256" key="1">
    <source>
        <dbReference type="SAM" id="Phobius"/>
    </source>
</evidence>
<dbReference type="Pfam" id="PF12158">
    <property type="entry name" value="DUF3592"/>
    <property type="match status" value="1"/>
</dbReference>
<keyword evidence="1" id="KW-0812">Transmembrane</keyword>
<evidence type="ECO:0000259" key="2">
    <source>
        <dbReference type="Pfam" id="PF12158"/>
    </source>
</evidence>
<feature type="transmembrane region" description="Helical" evidence="1">
    <location>
        <begin position="209"/>
        <end position="228"/>
    </location>
</feature>
<evidence type="ECO:0000313" key="4">
    <source>
        <dbReference type="Proteomes" id="UP000028547"/>
    </source>
</evidence>
<comment type="caution">
    <text evidence="3">The sequence shown here is derived from an EMBL/GenBank/DDBJ whole genome shotgun (WGS) entry which is preliminary data.</text>
</comment>
<dbReference type="RefSeq" id="WP_043393879.1">
    <property type="nucleotide sequence ID" value="NZ_JPMI01000076.1"/>
</dbReference>
<keyword evidence="1" id="KW-1133">Transmembrane helix</keyword>